<dbReference type="InterPro" id="IPR016066">
    <property type="entry name" value="A-D-PHexomutase_CS"/>
</dbReference>
<keyword evidence="6" id="KW-0413">Isomerase</keyword>
<dbReference type="Pfam" id="PF02879">
    <property type="entry name" value="PGM_PMM_II"/>
    <property type="match status" value="1"/>
</dbReference>
<dbReference type="PANTHER" id="PTHR42946">
    <property type="entry name" value="PHOSPHOHEXOSE MUTASE"/>
    <property type="match status" value="1"/>
</dbReference>
<organism evidence="12 13">
    <name type="scientific">Candidatus Aquitaenariimonas noxiae</name>
    <dbReference type="NCBI Taxonomy" id="1974741"/>
    <lineage>
        <taxon>Bacteria</taxon>
        <taxon>Pseudomonadati</taxon>
        <taxon>Candidatus Omnitrophota</taxon>
        <taxon>Candidatus Aquitaenariimonas</taxon>
    </lineage>
</organism>
<sequence>MLKISVSGVRGIVGESLTPQAVLEFGLAFGTFTKGSKIVIGRDTRISGQLVRDALVCGLEFSGCKIIDLGICPTPTVLFMARKFRSNGVIITASHNPIEWNGLKFAKKEGIFLNKQEMESLFRIYKSKKFAFIRELSDDDAIVKKFDKAKALHIDAVLKNIDKGLIKKRKFRIACDFCNGTGAVITESFLKKLGCKVYAVNASPDGRFAHNPEPNTKSLKTFSNFVKKSKVDLGLAQDPDADRVALCDENGVLISEEFTLAIVVKAILMKTKGKVVVNLSTSRMIDDIATEFGSKLLRTPVGEINVVEKMRKVNALVGGEGNGGVIYPKINFCRDSLVGIGIVLEYLARTGKSLSEETSEMPHYKMVKDKLAYSSEKAKIVINKLKSKYKNEKIDLRDGIKIEWTGGWVHLRVSNTEPIIRIVAEAKTDGEVKRLYNLVKKDIK</sequence>
<dbReference type="GO" id="GO:0004615">
    <property type="term" value="F:phosphomannomutase activity"/>
    <property type="evidence" value="ECO:0007669"/>
    <property type="project" value="TreeGrafter"/>
</dbReference>
<evidence type="ECO:0000256" key="4">
    <source>
        <dbReference type="ARBA" id="ARBA00022723"/>
    </source>
</evidence>
<evidence type="ECO:0000313" key="12">
    <source>
        <dbReference type="EMBL" id="PIU41706.1"/>
    </source>
</evidence>
<evidence type="ECO:0000256" key="7">
    <source>
        <dbReference type="RuleBase" id="RU004326"/>
    </source>
</evidence>
<dbReference type="InterPro" id="IPR005846">
    <property type="entry name" value="A-D-PHexomutase_a/b/a-III"/>
</dbReference>
<feature type="domain" description="Alpha-D-phosphohexomutase alpha/beta/alpha" evidence="11">
    <location>
        <begin position="259"/>
        <end position="362"/>
    </location>
</feature>
<evidence type="ECO:0000256" key="6">
    <source>
        <dbReference type="ARBA" id="ARBA00023235"/>
    </source>
</evidence>
<evidence type="ECO:0000259" key="10">
    <source>
        <dbReference type="Pfam" id="PF02879"/>
    </source>
</evidence>
<dbReference type="NCBIfam" id="TIGR03990">
    <property type="entry name" value="Arch_GlmM"/>
    <property type="match status" value="1"/>
</dbReference>
<dbReference type="PANTHER" id="PTHR42946:SF1">
    <property type="entry name" value="PHOSPHOGLUCOMUTASE (ALPHA-D-GLUCOSE-1,6-BISPHOSPHATE-DEPENDENT)"/>
    <property type="match status" value="1"/>
</dbReference>
<dbReference type="InterPro" id="IPR016055">
    <property type="entry name" value="A-D-PHexomutase_a/b/a-I/II/III"/>
</dbReference>
<comment type="cofactor">
    <cofactor evidence="1">
        <name>Mg(2+)</name>
        <dbReference type="ChEBI" id="CHEBI:18420"/>
    </cofactor>
</comment>
<comment type="similarity">
    <text evidence="2 7">Belongs to the phosphohexose mutase family.</text>
</comment>
<dbReference type="GO" id="GO:0009252">
    <property type="term" value="P:peptidoglycan biosynthetic process"/>
    <property type="evidence" value="ECO:0007669"/>
    <property type="project" value="TreeGrafter"/>
</dbReference>
<dbReference type="InterPro" id="IPR005841">
    <property type="entry name" value="Alpha-D-phosphohexomutase_SF"/>
</dbReference>
<proteinExistence type="inferred from homology"/>
<dbReference type="InterPro" id="IPR005844">
    <property type="entry name" value="A-D-PHexomutase_a/b/a-I"/>
</dbReference>
<comment type="caution">
    <text evidence="12">The sequence shown here is derived from an EMBL/GenBank/DDBJ whole genome shotgun (WGS) entry which is preliminary data.</text>
</comment>
<dbReference type="Gene3D" id="3.40.120.10">
    <property type="entry name" value="Alpha-D-Glucose-1,6-Bisphosphate, subunit A, domain 3"/>
    <property type="match status" value="3"/>
</dbReference>
<keyword evidence="4 7" id="KW-0479">Metal-binding</keyword>
<protein>
    <submittedName>
        <fullName evidence="12">Phosphoglucosamine mutase</fullName>
    </submittedName>
</protein>
<dbReference type="PRINTS" id="PR00509">
    <property type="entry name" value="PGMPMM"/>
</dbReference>
<dbReference type="Pfam" id="PF02878">
    <property type="entry name" value="PGM_PMM_I"/>
    <property type="match status" value="1"/>
</dbReference>
<keyword evidence="3" id="KW-0597">Phosphoprotein</keyword>
<keyword evidence="5 7" id="KW-0460">Magnesium</keyword>
<dbReference type="AlphaFoldDB" id="A0A2J0L368"/>
<dbReference type="SUPFAM" id="SSF55957">
    <property type="entry name" value="Phosphoglucomutase, C-terminal domain"/>
    <property type="match status" value="1"/>
</dbReference>
<dbReference type="GO" id="GO:0000287">
    <property type="term" value="F:magnesium ion binding"/>
    <property type="evidence" value="ECO:0007669"/>
    <property type="project" value="InterPro"/>
</dbReference>
<evidence type="ECO:0000256" key="5">
    <source>
        <dbReference type="ARBA" id="ARBA00022842"/>
    </source>
</evidence>
<dbReference type="InterPro" id="IPR005845">
    <property type="entry name" value="A-D-PHexomutase_a/b/a-II"/>
</dbReference>
<dbReference type="Pfam" id="PF02880">
    <property type="entry name" value="PGM_PMM_III"/>
    <property type="match status" value="1"/>
</dbReference>
<evidence type="ECO:0000259" key="9">
    <source>
        <dbReference type="Pfam" id="PF02878"/>
    </source>
</evidence>
<dbReference type="GO" id="GO:0008966">
    <property type="term" value="F:phosphoglucosamine mutase activity"/>
    <property type="evidence" value="ECO:0007669"/>
    <property type="project" value="InterPro"/>
</dbReference>
<evidence type="ECO:0000313" key="13">
    <source>
        <dbReference type="Proteomes" id="UP000230052"/>
    </source>
</evidence>
<dbReference type="InterPro" id="IPR050060">
    <property type="entry name" value="Phosphoglucosamine_mutase"/>
</dbReference>
<dbReference type="EMBL" id="PEWV01000037">
    <property type="protein sequence ID" value="PIU41706.1"/>
    <property type="molecule type" value="Genomic_DNA"/>
</dbReference>
<evidence type="ECO:0000256" key="3">
    <source>
        <dbReference type="ARBA" id="ARBA00022553"/>
    </source>
</evidence>
<dbReference type="Proteomes" id="UP000230052">
    <property type="component" value="Unassembled WGS sequence"/>
</dbReference>
<evidence type="ECO:0000259" key="11">
    <source>
        <dbReference type="Pfam" id="PF02880"/>
    </source>
</evidence>
<evidence type="ECO:0000259" key="8">
    <source>
        <dbReference type="Pfam" id="PF00408"/>
    </source>
</evidence>
<dbReference type="SUPFAM" id="SSF53738">
    <property type="entry name" value="Phosphoglucomutase, first 3 domains"/>
    <property type="match status" value="3"/>
</dbReference>
<dbReference type="InterPro" id="IPR024086">
    <property type="entry name" value="GlmM_arc-type"/>
</dbReference>
<dbReference type="InterPro" id="IPR005843">
    <property type="entry name" value="A-D-PHexomutase_C"/>
</dbReference>
<accession>A0A2J0L368</accession>
<reference evidence="12 13" key="1">
    <citation type="submission" date="2017-09" db="EMBL/GenBank/DDBJ databases">
        <title>Depth-based differentiation of microbial function through sediment-hosted aquifers and enrichment of novel symbionts in the deep terrestrial subsurface.</title>
        <authorList>
            <person name="Probst A.J."/>
            <person name="Ladd B."/>
            <person name="Jarett J.K."/>
            <person name="Geller-Mcgrath D.E."/>
            <person name="Sieber C.M."/>
            <person name="Emerson J.B."/>
            <person name="Anantharaman K."/>
            <person name="Thomas B.C."/>
            <person name="Malmstrom R."/>
            <person name="Stieglmeier M."/>
            <person name="Klingl A."/>
            <person name="Woyke T."/>
            <person name="Ryan C.M."/>
            <person name="Banfield J.F."/>
        </authorList>
    </citation>
    <scope>NUCLEOTIDE SEQUENCE [LARGE SCALE GENOMIC DNA]</scope>
    <source>
        <strain evidence="12">CG07_land_8_20_14_0_80_42_15</strain>
    </source>
</reference>
<gene>
    <name evidence="12" type="primary">glmM</name>
    <name evidence="12" type="ORF">COS99_03870</name>
</gene>
<feature type="domain" description="Alpha-D-phosphohexomutase alpha/beta/alpha" evidence="9">
    <location>
        <begin position="6"/>
        <end position="130"/>
    </location>
</feature>
<dbReference type="InterPro" id="IPR036900">
    <property type="entry name" value="A-D-PHexomutase_C_sf"/>
</dbReference>
<dbReference type="GO" id="GO:0005975">
    <property type="term" value="P:carbohydrate metabolic process"/>
    <property type="evidence" value="ECO:0007669"/>
    <property type="project" value="InterPro"/>
</dbReference>
<evidence type="ECO:0000256" key="2">
    <source>
        <dbReference type="ARBA" id="ARBA00010231"/>
    </source>
</evidence>
<dbReference type="GO" id="GO:0006048">
    <property type="term" value="P:UDP-N-acetylglucosamine biosynthetic process"/>
    <property type="evidence" value="ECO:0007669"/>
    <property type="project" value="TreeGrafter"/>
</dbReference>
<feature type="domain" description="Alpha-D-phosphohexomutase alpha/beta/alpha" evidence="10">
    <location>
        <begin position="153"/>
        <end position="251"/>
    </location>
</feature>
<name>A0A2J0L368_9BACT</name>
<dbReference type="Gene3D" id="3.30.310.50">
    <property type="entry name" value="Alpha-D-phosphohexomutase, C-terminal domain"/>
    <property type="match status" value="1"/>
</dbReference>
<evidence type="ECO:0000256" key="1">
    <source>
        <dbReference type="ARBA" id="ARBA00001946"/>
    </source>
</evidence>
<dbReference type="Pfam" id="PF00408">
    <property type="entry name" value="PGM_PMM_IV"/>
    <property type="match status" value="1"/>
</dbReference>
<dbReference type="PROSITE" id="PS00710">
    <property type="entry name" value="PGM_PMM"/>
    <property type="match status" value="1"/>
</dbReference>
<dbReference type="GO" id="GO:0005829">
    <property type="term" value="C:cytosol"/>
    <property type="evidence" value="ECO:0007669"/>
    <property type="project" value="TreeGrafter"/>
</dbReference>
<feature type="domain" description="Alpha-D-phosphohexomutase C-terminal" evidence="8">
    <location>
        <begin position="386"/>
        <end position="435"/>
    </location>
</feature>